<reference evidence="3 4" key="1">
    <citation type="submission" date="2017-09" db="EMBL/GenBank/DDBJ databases">
        <title>Depth-based differentiation of microbial function through sediment-hosted aquifers and enrichment of novel symbionts in the deep terrestrial subsurface.</title>
        <authorList>
            <person name="Probst A.J."/>
            <person name="Ladd B."/>
            <person name="Jarett J.K."/>
            <person name="Geller-Mcgrath D.E."/>
            <person name="Sieber C.M."/>
            <person name="Emerson J.B."/>
            <person name="Anantharaman K."/>
            <person name="Thomas B.C."/>
            <person name="Malmstrom R."/>
            <person name="Stieglmeier M."/>
            <person name="Klingl A."/>
            <person name="Woyke T."/>
            <person name="Ryan C.M."/>
            <person name="Banfield J.F."/>
        </authorList>
    </citation>
    <scope>NUCLEOTIDE SEQUENCE [LARGE SCALE GENOMIC DNA]</scope>
    <source>
        <strain evidence="3">CG17_big_fil_post_rev_8_21_14_2_50_48_46</strain>
    </source>
</reference>
<gene>
    <name evidence="3" type="ORF">COW36_05870</name>
</gene>
<protein>
    <recommendedName>
        <fullName evidence="2">Lipid/polyisoprenoid-binding YceI-like domain-containing protein</fullName>
    </recommendedName>
</protein>
<feature type="chain" id="PRO_5014604579" description="Lipid/polyisoprenoid-binding YceI-like domain-containing protein" evidence="1">
    <location>
        <begin position="23"/>
        <end position="208"/>
    </location>
</feature>
<evidence type="ECO:0000256" key="1">
    <source>
        <dbReference type="SAM" id="SignalP"/>
    </source>
</evidence>
<dbReference type="Gene3D" id="2.40.128.110">
    <property type="entry name" value="Lipid/polyisoprenoid-binding, YceI-like"/>
    <property type="match status" value="1"/>
</dbReference>
<dbReference type="Pfam" id="PF04264">
    <property type="entry name" value="YceI"/>
    <property type="match status" value="1"/>
</dbReference>
<name>A0A2M7G889_9BACT</name>
<keyword evidence="1" id="KW-0732">Signal</keyword>
<organism evidence="3 4">
    <name type="scientific">bacterium (Candidatus Blackallbacteria) CG17_big_fil_post_rev_8_21_14_2_50_48_46</name>
    <dbReference type="NCBI Taxonomy" id="2014261"/>
    <lineage>
        <taxon>Bacteria</taxon>
        <taxon>Candidatus Blackallbacteria</taxon>
    </lineage>
</organism>
<evidence type="ECO:0000259" key="2">
    <source>
        <dbReference type="Pfam" id="PF04264"/>
    </source>
</evidence>
<feature type="signal peptide" evidence="1">
    <location>
        <begin position="1"/>
        <end position="22"/>
    </location>
</feature>
<comment type="caution">
    <text evidence="3">The sequence shown here is derived from an EMBL/GenBank/DDBJ whole genome shotgun (WGS) entry which is preliminary data.</text>
</comment>
<dbReference type="EMBL" id="PFFQ01000013">
    <property type="protein sequence ID" value="PIW18294.1"/>
    <property type="molecule type" value="Genomic_DNA"/>
</dbReference>
<dbReference type="Proteomes" id="UP000231019">
    <property type="component" value="Unassembled WGS sequence"/>
</dbReference>
<dbReference type="SUPFAM" id="SSF101874">
    <property type="entry name" value="YceI-like"/>
    <property type="match status" value="1"/>
</dbReference>
<feature type="domain" description="Lipid/polyisoprenoid-binding YceI-like" evidence="2">
    <location>
        <begin position="67"/>
        <end position="172"/>
    </location>
</feature>
<evidence type="ECO:0000313" key="4">
    <source>
        <dbReference type="Proteomes" id="UP000231019"/>
    </source>
</evidence>
<sequence>MKINPLILACALMFGGFSPALTQVQAQQPILQPGSNCVAYRTHKTLAMVSNQNVVGINCGISVKAVKEGEKLAAEVLIPISAFDSKERDRDKEVAKLLKAAQQPVMVFRSQALSAEDWKSMLQRGNGSIRGKLTIGNKPFPVSSQFTLLKRGAKIEAYGRILTKFTAFGIQPPEVGPGGIIAKAPDYLELHFNLSSDKVQNKALVPGL</sequence>
<evidence type="ECO:0000313" key="3">
    <source>
        <dbReference type="EMBL" id="PIW18294.1"/>
    </source>
</evidence>
<dbReference type="InterPro" id="IPR007372">
    <property type="entry name" value="Lipid/polyisoprenoid-bd_YceI"/>
</dbReference>
<dbReference type="InterPro" id="IPR036761">
    <property type="entry name" value="TTHA0802/YceI-like_sf"/>
</dbReference>
<proteinExistence type="predicted"/>
<accession>A0A2M7G889</accession>
<dbReference type="AlphaFoldDB" id="A0A2M7G889"/>